<accession>A0A5C4NE39</accession>
<keyword evidence="2" id="KW-1185">Reference proteome</keyword>
<dbReference type="EMBL" id="VDFV01000014">
    <property type="protein sequence ID" value="TNC71416.1"/>
    <property type="molecule type" value="Genomic_DNA"/>
</dbReference>
<gene>
    <name evidence="1" type="ORF">FHG71_11720</name>
</gene>
<evidence type="ECO:0000313" key="1">
    <source>
        <dbReference type="EMBL" id="TNC71416.1"/>
    </source>
</evidence>
<reference evidence="1 2" key="1">
    <citation type="submission" date="2019-06" db="EMBL/GenBank/DDBJ databases">
        <authorList>
            <person name="Jiang L."/>
        </authorList>
    </citation>
    <scope>NUCLEOTIDE SEQUENCE [LARGE SCALE GENOMIC DNA]</scope>
    <source>
        <strain evidence="1 2">YIM 48858</strain>
    </source>
</reference>
<dbReference type="RefSeq" id="WP_139081869.1">
    <property type="nucleotide sequence ID" value="NZ_VDFV01000014.1"/>
</dbReference>
<dbReference type="InterPro" id="IPR042233">
    <property type="entry name" value="Cell_div_ZapA_N"/>
</dbReference>
<evidence type="ECO:0000313" key="2">
    <source>
        <dbReference type="Proteomes" id="UP000305709"/>
    </source>
</evidence>
<organism evidence="1 2">
    <name type="scientific">Rubellimicrobium roseum</name>
    <dbReference type="NCBI Taxonomy" id="687525"/>
    <lineage>
        <taxon>Bacteria</taxon>
        <taxon>Pseudomonadati</taxon>
        <taxon>Pseudomonadota</taxon>
        <taxon>Alphaproteobacteria</taxon>
        <taxon>Rhodobacterales</taxon>
        <taxon>Roseobacteraceae</taxon>
        <taxon>Rubellimicrobium</taxon>
    </lineage>
</organism>
<name>A0A5C4NE39_9RHOB</name>
<proteinExistence type="predicted"/>
<dbReference type="Pfam" id="PF05164">
    <property type="entry name" value="ZapA"/>
    <property type="match status" value="1"/>
</dbReference>
<dbReference type="GO" id="GO:0051301">
    <property type="term" value="P:cell division"/>
    <property type="evidence" value="ECO:0007669"/>
    <property type="project" value="UniProtKB-KW"/>
</dbReference>
<dbReference type="Proteomes" id="UP000305709">
    <property type="component" value="Unassembled WGS sequence"/>
</dbReference>
<dbReference type="Gene3D" id="3.30.160.880">
    <property type="entry name" value="Cell division protein ZapA protomer, N-terminal domain"/>
    <property type="match status" value="1"/>
</dbReference>
<protein>
    <submittedName>
        <fullName evidence="1">Cell division protein ZapA</fullName>
    </submittedName>
</protein>
<sequence length="142" mass="15296">MPQVEISVGGRSFEVACQPGEEPFLHSAAQMLDTEASALSEQIGRMPEARMLLMAGLLLADKTLGLEERLREAEAKVAQLEARIAAGPPRIEVPVEVPVEVRIEVPVIPAEVRRMFTEIADEAEGLAHAVTQLLPEPPTPAA</sequence>
<comment type="caution">
    <text evidence="1">The sequence shown here is derived from an EMBL/GenBank/DDBJ whole genome shotgun (WGS) entry which is preliminary data.</text>
</comment>
<dbReference type="InterPro" id="IPR007838">
    <property type="entry name" value="Cell_div_ZapA-like"/>
</dbReference>
<dbReference type="AlphaFoldDB" id="A0A5C4NE39"/>
<keyword evidence="1" id="KW-0131">Cell cycle</keyword>
<keyword evidence="1" id="KW-0132">Cell division</keyword>
<dbReference type="OrthoDB" id="9797575at2"/>
<dbReference type="SUPFAM" id="SSF102829">
    <property type="entry name" value="Cell division protein ZapA-like"/>
    <property type="match status" value="1"/>
</dbReference>
<dbReference type="InterPro" id="IPR036192">
    <property type="entry name" value="Cell_div_ZapA-like_sf"/>
</dbReference>